<evidence type="ECO:0000256" key="1">
    <source>
        <dbReference type="SAM" id="MobiDB-lite"/>
    </source>
</evidence>
<gene>
    <name evidence="2" type="ORF">EYW47_03735</name>
</gene>
<dbReference type="Pfam" id="PF13332">
    <property type="entry name" value="Fil_haemagg_2"/>
    <property type="match status" value="1"/>
</dbReference>
<feature type="region of interest" description="Disordered" evidence="1">
    <location>
        <begin position="82"/>
        <end position="104"/>
    </location>
</feature>
<dbReference type="Proteomes" id="UP000295722">
    <property type="component" value="Unassembled WGS sequence"/>
</dbReference>
<dbReference type="GO" id="GO:0003824">
    <property type="term" value="F:catalytic activity"/>
    <property type="evidence" value="ECO:0007669"/>
    <property type="project" value="UniProtKB-ARBA"/>
</dbReference>
<evidence type="ECO:0008006" key="4">
    <source>
        <dbReference type="Google" id="ProtNLM"/>
    </source>
</evidence>
<dbReference type="EMBL" id="SMRP01000001">
    <property type="protein sequence ID" value="TDG26465.1"/>
    <property type="molecule type" value="Genomic_DNA"/>
</dbReference>
<protein>
    <recommendedName>
        <fullName evidence="4">Hemagglutinin-like protein</fullName>
    </recommendedName>
</protein>
<evidence type="ECO:0000313" key="2">
    <source>
        <dbReference type="EMBL" id="TDG26465.1"/>
    </source>
</evidence>
<comment type="caution">
    <text evidence="2">The sequence shown here is derived from an EMBL/GenBank/DDBJ whole genome shotgun (WGS) entry which is preliminary data.</text>
</comment>
<dbReference type="OrthoDB" id="5666689at2"/>
<accession>A0A4R5MGM1</accession>
<organism evidence="2 3">
    <name type="scientific">Paraburkholderia silviterrae</name>
    <dbReference type="NCBI Taxonomy" id="2528715"/>
    <lineage>
        <taxon>Bacteria</taxon>
        <taxon>Pseudomonadati</taxon>
        <taxon>Pseudomonadota</taxon>
        <taxon>Betaproteobacteria</taxon>
        <taxon>Burkholderiales</taxon>
        <taxon>Burkholderiaceae</taxon>
        <taxon>Paraburkholderia</taxon>
    </lineage>
</organism>
<reference evidence="2 3" key="1">
    <citation type="submission" date="2019-03" db="EMBL/GenBank/DDBJ databases">
        <title>Paraburkholderia sp. 4M-K11, isolated from subtropical forest soil.</title>
        <authorList>
            <person name="Gao Z.-H."/>
            <person name="Qiu L.-H."/>
        </authorList>
    </citation>
    <scope>NUCLEOTIDE SEQUENCE [LARGE SCALE GENOMIC DNA]</scope>
    <source>
        <strain evidence="2 3">4M-K11</strain>
    </source>
</reference>
<dbReference type="AlphaFoldDB" id="A0A4R5MGM1"/>
<keyword evidence="3" id="KW-1185">Reference proteome</keyword>
<dbReference type="InterPro" id="IPR025157">
    <property type="entry name" value="Hemagglutinin_rpt"/>
</dbReference>
<sequence>MINSWCELVVVNSATIVSGGDTNLIGSQVNGKQVTADVGGNLNISSIQDTTTSAAHQSSAGGGFSITQYGGANASVTAQKGHADGDYAGVNEQAGINAGTAPDGRGLRYSADGKFITFLEPKTK</sequence>
<name>A0A4R5MGM1_9BURK</name>
<evidence type="ECO:0000313" key="3">
    <source>
        <dbReference type="Proteomes" id="UP000295722"/>
    </source>
</evidence>
<proteinExistence type="predicted"/>